<dbReference type="PATRIC" id="fig|821.40.peg.1825"/>
<dbReference type="SUPFAM" id="SSF55729">
    <property type="entry name" value="Acyl-CoA N-acyltransferases (Nat)"/>
    <property type="match status" value="1"/>
</dbReference>
<reference evidence="3" key="1">
    <citation type="submission" date="2015-10" db="EMBL/GenBank/DDBJ databases">
        <title>Extensive mobilome-driven genome diversification in gut-associated Bacteroides vulgatus mpk.</title>
        <authorList>
            <person name="Beier S."/>
            <person name="Lange A."/>
            <person name="Huson D.H."/>
            <person name="Frick J.-S."/>
            <person name="Autenrieth I.B."/>
        </authorList>
    </citation>
    <scope>NUCLEOTIDE SEQUENCE [LARGE SCALE GENOMIC DNA]</scope>
    <source>
        <strain evidence="3">mpk</strain>
    </source>
</reference>
<gene>
    <name evidence="2" type="ORF">BvMPK_1530</name>
</gene>
<dbReference type="InterPro" id="IPR000182">
    <property type="entry name" value="GNAT_dom"/>
</dbReference>
<feature type="domain" description="N-acetyltransferase" evidence="1">
    <location>
        <begin position="1"/>
        <end position="143"/>
    </location>
</feature>
<evidence type="ECO:0000313" key="3">
    <source>
        <dbReference type="Proteomes" id="UP000061587"/>
    </source>
</evidence>
<dbReference type="PANTHER" id="PTHR43451">
    <property type="entry name" value="ACETYLTRANSFERASE (GNAT) FAMILY PROTEIN"/>
    <property type="match status" value="1"/>
</dbReference>
<dbReference type="Gene3D" id="3.40.630.30">
    <property type="match status" value="1"/>
</dbReference>
<dbReference type="InterPro" id="IPR052564">
    <property type="entry name" value="N-acetyltrans/Recomb-assoc"/>
</dbReference>
<name>A0A0P0L3V0_PHOVU</name>
<dbReference type="PROSITE" id="PS51186">
    <property type="entry name" value="GNAT"/>
    <property type="match status" value="1"/>
</dbReference>
<evidence type="ECO:0000313" key="2">
    <source>
        <dbReference type="EMBL" id="ALK84137.1"/>
    </source>
</evidence>
<dbReference type="AlphaFoldDB" id="A0A0P0L3V0"/>
<sequence length="143" mass="16696">MIRKLTQEEYNNAADLSYQVYMECGRNDFTQEGIETFKSFVYDTSLMNTLDIYGAFDNHLLIGIIGVHQERQHISLFFVLPHYHRQRIGKSLFDYMMSNCNFTYITVNSSTYAETFYTSLGFKKVGEKEINKGIVSIPMKRNI</sequence>
<dbReference type="PANTHER" id="PTHR43451:SF1">
    <property type="entry name" value="ACETYLTRANSFERASE"/>
    <property type="match status" value="1"/>
</dbReference>
<dbReference type="Proteomes" id="UP000061587">
    <property type="component" value="Chromosome"/>
</dbReference>
<organism evidence="2 3">
    <name type="scientific">Phocaeicola vulgatus</name>
    <name type="common">Bacteroides vulgatus</name>
    <dbReference type="NCBI Taxonomy" id="821"/>
    <lineage>
        <taxon>Bacteria</taxon>
        <taxon>Pseudomonadati</taxon>
        <taxon>Bacteroidota</taxon>
        <taxon>Bacteroidia</taxon>
        <taxon>Bacteroidales</taxon>
        <taxon>Bacteroidaceae</taxon>
        <taxon>Phocaeicola</taxon>
    </lineage>
</organism>
<accession>A0A0P0L3V0</accession>
<dbReference type="InterPro" id="IPR016181">
    <property type="entry name" value="Acyl_CoA_acyltransferase"/>
</dbReference>
<dbReference type="CDD" id="cd04301">
    <property type="entry name" value="NAT_SF"/>
    <property type="match status" value="1"/>
</dbReference>
<evidence type="ECO:0000259" key="1">
    <source>
        <dbReference type="PROSITE" id="PS51186"/>
    </source>
</evidence>
<dbReference type="GO" id="GO:0016747">
    <property type="term" value="F:acyltransferase activity, transferring groups other than amino-acyl groups"/>
    <property type="evidence" value="ECO:0007669"/>
    <property type="project" value="InterPro"/>
</dbReference>
<dbReference type="Pfam" id="PF13673">
    <property type="entry name" value="Acetyltransf_10"/>
    <property type="match status" value="1"/>
</dbReference>
<dbReference type="EMBL" id="CP013020">
    <property type="protein sequence ID" value="ALK84137.1"/>
    <property type="molecule type" value="Genomic_DNA"/>
</dbReference>
<proteinExistence type="predicted"/>
<protein>
    <submittedName>
        <fullName evidence="2">Acetyltransferase</fullName>
    </submittedName>
</protein>
<reference evidence="2 3" key="2">
    <citation type="journal article" date="2016" name="Genome Biol. Evol.">
        <title>Extensive mobilome-driven genome diversification in mouse gut-associated Bacteroides vulgatus mpk.</title>
        <authorList>
            <person name="Lange A."/>
            <person name="Beier S."/>
            <person name="Steimle A."/>
            <person name="Autenrieth I.B."/>
            <person name="Huson D.H."/>
            <person name="Frick J.S."/>
        </authorList>
    </citation>
    <scope>NUCLEOTIDE SEQUENCE [LARGE SCALE GENOMIC DNA]</scope>
    <source>
        <strain evidence="3">mpk</strain>
    </source>
</reference>